<dbReference type="FunFam" id="3.20.20.80:FF:000039">
    <property type="entry name" value="Glucosidase, alpha neutral C"/>
    <property type="match status" value="1"/>
</dbReference>
<dbReference type="GO" id="GO:0005794">
    <property type="term" value="C:Golgi apparatus"/>
    <property type="evidence" value="ECO:0007669"/>
    <property type="project" value="UniProtKB-SubCell"/>
</dbReference>
<dbReference type="GO" id="GO:0106407">
    <property type="term" value="F:Glc2Man9GlcNAc2 oligosaccharide glucosidase activity"/>
    <property type="evidence" value="ECO:0007669"/>
    <property type="project" value="UniProtKB-EC"/>
</dbReference>
<evidence type="ECO:0000256" key="17">
    <source>
        <dbReference type="RuleBase" id="RU361185"/>
    </source>
</evidence>
<keyword evidence="7" id="KW-0256">Endoplasmic reticulum</keyword>
<dbReference type="InterPro" id="IPR017853">
    <property type="entry name" value="GH"/>
</dbReference>
<proteinExistence type="inferred from homology"/>
<accession>A0A2T7NWB7</accession>
<evidence type="ECO:0000256" key="6">
    <source>
        <dbReference type="ARBA" id="ARBA00022801"/>
    </source>
</evidence>
<feature type="region of interest" description="Disordered" evidence="18">
    <location>
        <begin position="167"/>
        <end position="206"/>
    </location>
</feature>
<feature type="compositionally biased region" description="Basic and acidic residues" evidence="18">
    <location>
        <begin position="167"/>
        <end position="203"/>
    </location>
</feature>
<evidence type="ECO:0000313" key="23">
    <source>
        <dbReference type="EMBL" id="PVD25461.1"/>
    </source>
</evidence>
<evidence type="ECO:0000256" key="3">
    <source>
        <dbReference type="ARBA" id="ARBA00004833"/>
    </source>
</evidence>
<evidence type="ECO:0000256" key="8">
    <source>
        <dbReference type="ARBA" id="ARBA00023034"/>
    </source>
</evidence>
<evidence type="ECO:0000259" key="22">
    <source>
        <dbReference type="Pfam" id="PF21365"/>
    </source>
</evidence>
<evidence type="ECO:0000256" key="11">
    <source>
        <dbReference type="ARBA" id="ARBA00042895"/>
    </source>
</evidence>
<dbReference type="PANTHER" id="PTHR22762:SF54">
    <property type="entry name" value="BCDNA.GH04962"/>
    <property type="match status" value="1"/>
</dbReference>
<evidence type="ECO:0000256" key="7">
    <source>
        <dbReference type="ARBA" id="ARBA00022824"/>
    </source>
</evidence>
<evidence type="ECO:0000256" key="14">
    <source>
        <dbReference type="ARBA" id="ARBA00067008"/>
    </source>
</evidence>
<comment type="pathway">
    <text evidence="3">Glycan metabolism; N-glycan metabolism.</text>
</comment>
<comment type="catalytic activity">
    <reaction evidence="13">
        <text>N(4)-(alpha-D-Glc-(1-&gt;3)-alpha-D-Glc-(1-&gt;3)-alpha-D-Man-(1-&gt;2)-alpha-D-Man-(1-&gt;2)-alpha-D-Man-(1-&gt;3)-[alpha-D-Man-(1-&gt;2)-alpha-D-Man-(1-&gt;3)-[alpha-D-Man-(1-&gt;2)-alpha-D-Man-(1-&gt;6)]-alpha-D-Man-(1-&gt;6)]-beta-D-Man-(1-&gt;4)-beta-D-GlcNAc-(1-&gt;4)-beta-D-GlcNAc)-L-asparaginyl-[protein] + H2O = N(4)-(alpha-D-Glc-(1-&gt;3)-alpha-D-Man-(1-&gt;2)-alpha-D-Man-(1-&gt;2)-alpha-D-Man-(1-&gt;3)-[alpha-D-Man-(1-&gt;2)-alpha-D-Man-(1-&gt;3)-[alpha-D-Man-(1-&gt;2)-alpha-D-Man-(1-&gt;6)]-alpha-D-Man-(1-&gt;6)]-beta-D-Man-(1-&gt;4)-beta-D-GlcNAc-(1-&gt;4)-beta-D-GlcNAc)-L-asparaginyl-[protein] + beta-D-glucose</text>
        <dbReference type="Rhea" id="RHEA:55996"/>
        <dbReference type="Rhea" id="RHEA-COMP:14355"/>
        <dbReference type="Rhea" id="RHEA-COMP:14357"/>
        <dbReference type="ChEBI" id="CHEBI:15377"/>
        <dbReference type="ChEBI" id="CHEBI:15903"/>
        <dbReference type="ChEBI" id="CHEBI:59080"/>
        <dbReference type="ChEBI" id="CHEBI:59082"/>
        <dbReference type="EC" id="3.2.1.207"/>
    </reaction>
</comment>
<evidence type="ECO:0000256" key="13">
    <source>
        <dbReference type="ARBA" id="ARBA00052396"/>
    </source>
</evidence>
<sequence length="933" mass="106485">MRIAQLLLGLLVVGLESVLAVQRDNFRTCSQVAYCRRHRALEPGPSSYAAQPESLRLSQTSAEINVLNKETGVRFVLTISGIKDNTFRIRLVEAEPLRQRFEPPIGDVLVKEPEGEEMIYKGRSGSQLTFTKGSSRLILTTDPLRIDIFSDDNPVVSINARGLLNFEHTREKKEPAAEDTQQEEKKEETENNEEEKTEKKKEEESDLWEETFKSFTESKPFGPTSVGVDISFPGVEYVYGIPEHAESLALKTTKSTDPYRLFNLDVFEYELYNPMALYGSVPLMIAHNEKRTLSVFWLNAAETWVDIRSNVADKSVFSNLADFVTGNNEVPQTDTHWFSESGIIDIFIMLGPGPKDVFRQYAALTGTTPLPPLFSIGYHQCRWNYNDQEDVRSVDENFDKFDLPYDVIWLDIEHADGKRYFTWDASKFPNSEEMLRNISSKGRKMVTIVDPHLKRDDNFKVYAEGRDKGLFVKTKDGQDFDGWCWPGSSSWPDFMEPHVRDWWASKFALSEYPGSALNLYTWNDMNEPSVFNGPEITFSRDQKHLAGWENREVHNVYGMHVHAATMEGLLRRTNHQERAFVLTRAFFAGSQRTAAVWTGDNMGEWGHLKVSNPMILSLNLVGIVFSGADIGGFFKNPDIELQTRWFQAGAFQPFARSHAHLDTKRREPYLLPEENVNIVRSALRARYSYLPYWYTQFYLSEKTGAPVMQPLWVEFPGEKATFNIDDVYLIGPALLVRPVTDQGAVSANVYFPGADELWYDVDTWQVYKGQQEVNVPAPLSKIPVYQRGGYIIPRKMRPRRSSTLTFDDPFTLVVCLDAKQESAGQLYVDDYHSFRYRDGDFGLVNYTFQHHKLHSIPIQQDNQFTTSEWLERVMIIGLPHEPKSVTLNSSGETKDLGFTYDSSTKILVIRKPGTVLAACKPPPLKCAQNVLDA</sequence>
<dbReference type="GO" id="GO:0033919">
    <property type="term" value="F:glucan 1,3-alpha-glucosidase activity"/>
    <property type="evidence" value="ECO:0007669"/>
    <property type="project" value="UniProtKB-ARBA"/>
</dbReference>
<evidence type="ECO:0000259" key="21">
    <source>
        <dbReference type="Pfam" id="PF13802"/>
    </source>
</evidence>
<keyword evidence="5 19" id="KW-0732">Signal</keyword>
<dbReference type="Proteomes" id="UP000245119">
    <property type="component" value="Linkage Group LG8"/>
</dbReference>
<feature type="domain" description="Glycoside hydrolase family 31 N-terminal" evidence="21">
    <location>
        <begin position="77"/>
        <end position="306"/>
    </location>
</feature>
<dbReference type="EMBL" id="PZQS01000008">
    <property type="protein sequence ID" value="PVD25461.1"/>
    <property type="molecule type" value="Genomic_DNA"/>
</dbReference>
<keyword evidence="9" id="KW-0325">Glycoprotein</keyword>
<gene>
    <name evidence="23" type="ORF">C0Q70_13117</name>
</gene>
<dbReference type="SUPFAM" id="SSF74650">
    <property type="entry name" value="Galactose mutarotase-like"/>
    <property type="match status" value="1"/>
</dbReference>
<evidence type="ECO:0000256" key="10">
    <source>
        <dbReference type="ARBA" id="ARBA00023295"/>
    </source>
</evidence>
<evidence type="ECO:0000256" key="9">
    <source>
        <dbReference type="ARBA" id="ARBA00023180"/>
    </source>
</evidence>
<dbReference type="PANTHER" id="PTHR22762">
    <property type="entry name" value="ALPHA-GLUCOSIDASE"/>
    <property type="match status" value="1"/>
</dbReference>
<feature type="chain" id="PRO_5015432180" description="Neutral alpha-glucosidase AB" evidence="19">
    <location>
        <begin position="21"/>
        <end position="933"/>
    </location>
</feature>
<feature type="domain" description="Glycoside hydrolase family 31 TIM barrel" evidence="20">
    <location>
        <begin position="368"/>
        <end position="696"/>
    </location>
</feature>
<comment type="similarity">
    <text evidence="4 17">Belongs to the glycosyl hydrolase 31 family.</text>
</comment>
<evidence type="ECO:0000256" key="18">
    <source>
        <dbReference type="SAM" id="MobiDB-lite"/>
    </source>
</evidence>
<dbReference type="FunFam" id="2.60.40.1760:FF:000002">
    <property type="entry name" value="neutral alpha-glucosidase AB isoform X1"/>
    <property type="match status" value="1"/>
</dbReference>
<keyword evidence="6 17" id="KW-0378">Hydrolase</keyword>
<dbReference type="OrthoDB" id="3237269at2759"/>
<comment type="caution">
    <text evidence="23">The sequence shown here is derived from an EMBL/GenBank/DDBJ whole genome shotgun (WGS) entry which is preliminary data.</text>
</comment>
<feature type="domain" description="Glycosyl hydrolase family 31 C-terminal" evidence="22">
    <location>
        <begin position="704"/>
        <end position="792"/>
    </location>
</feature>
<dbReference type="InterPro" id="IPR013780">
    <property type="entry name" value="Glyco_hydro_b"/>
</dbReference>
<evidence type="ECO:0000256" key="4">
    <source>
        <dbReference type="ARBA" id="ARBA00007806"/>
    </source>
</evidence>
<feature type="signal peptide" evidence="19">
    <location>
        <begin position="1"/>
        <end position="20"/>
    </location>
</feature>
<dbReference type="Gene3D" id="2.60.40.1760">
    <property type="entry name" value="glycosyl hydrolase (family 31)"/>
    <property type="match status" value="1"/>
</dbReference>
<dbReference type="SUPFAM" id="SSF51445">
    <property type="entry name" value="(Trans)glycosidases"/>
    <property type="match status" value="1"/>
</dbReference>
<dbReference type="Pfam" id="PF01055">
    <property type="entry name" value="Glyco_hydro_31_2nd"/>
    <property type="match status" value="1"/>
</dbReference>
<dbReference type="InterPro" id="IPR011013">
    <property type="entry name" value="Gal_mutarotase_sf_dom"/>
</dbReference>
<evidence type="ECO:0000256" key="15">
    <source>
        <dbReference type="ARBA" id="ARBA00069533"/>
    </source>
</evidence>
<dbReference type="Pfam" id="PF13802">
    <property type="entry name" value="Gal_mutarotas_2"/>
    <property type="match status" value="1"/>
</dbReference>
<dbReference type="EC" id="3.2.1.207" evidence="14"/>
<dbReference type="Gene3D" id="3.20.20.80">
    <property type="entry name" value="Glycosidases"/>
    <property type="match status" value="1"/>
</dbReference>
<dbReference type="AlphaFoldDB" id="A0A2T7NWB7"/>
<dbReference type="Pfam" id="PF21365">
    <property type="entry name" value="Glyco_hydro_31_3rd"/>
    <property type="match status" value="1"/>
</dbReference>
<name>A0A2T7NWB7_POMCA</name>
<dbReference type="InterPro" id="IPR048395">
    <property type="entry name" value="Glyco_hydro_31_C"/>
</dbReference>
<dbReference type="CDD" id="cd06603">
    <property type="entry name" value="GH31_GANC_GANAB_alpha"/>
    <property type="match status" value="1"/>
</dbReference>
<dbReference type="GO" id="GO:0005783">
    <property type="term" value="C:endoplasmic reticulum"/>
    <property type="evidence" value="ECO:0007669"/>
    <property type="project" value="UniProtKB-SubCell"/>
</dbReference>
<evidence type="ECO:0000256" key="5">
    <source>
        <dbReference type="ARBA" id="ARBA00022729"/>
    </source>
</evidence>
<comment type="catalytic activity">
    <reaction evidence="12">
        <text>N(4)-(alpha-D-Glc-(1-&gt;3)-alpha-D-Man-(1-&gt;2)-alpha-D-Man-(1-&gt;2)-alpha-D-Man-(1-&gt;3)-[alpha-D-Man-(1-&gt;2)-alpha-D-Man-(1-&gt;3)-[alpha-D-Man-(1-&gt;2)-alpha-D-Man-(1-&gt;6)]-alpha-D-Man-(1-&gt;6)]-beta-D-Man-(1-&gt;4)-beta-D-GlcNAc-(1-&gt;4)-beta-D-GlcNAc)-L-asparaginyl-[protein] + H2O = N(4)-(alpha-D-Man-(1-&gt;2)-alpha-D-Man-(1-&gt;2)-alpha-D-Man-(1-&gt;3)-[alpha-D-Man-(1-&gt;2)-alpha-D-Man-(1-&gt;3)-[alpha-D-Man-(1-&gt;2)-alpha-D-Man-(1-&gt;6)]-alpha-D-Man-(1-&gt;6)]-beta-D-Man-(1-&gt;4)-beta-D-GlcNAc-(1-&gt;4)-beta-D-GlcNAc)-L-asparaginyl-[protein] (N-glucan mannose isomer 9A1,2,3B1,2,3) + beta-D-glucose</text>
        <dbReference type="Rhea" id="RHEA:56000"/>
        <dbReference type="Rhea" id="RHEA-COMP:14356"/>
        <dbReference type="Rhea" id="RHEA-COMP:14357"/>
        <dbReference type="ChEBI" id="CHEBI:15377"/>
        <dbReference type="ChEBI" id="CHEBI:15903"/>
        <dbReference type="ChEBI" id="CHEBI:59080"/>
        <dbReference type="ChEBI" id="CHEBI:139493"/>
        <dbReference type="EC" id="3.2.1.207"/>
    </reaction>
</comment>
<dbReference type="SUPFAM" id="SSF51011">
    <property type="entry name" value="Glycosyl hydrolase domain"/>
    <property type="match status" value="1"/>
</dbReference>
<evidence type="ECO:0000259" key="20">
    <source>
        <dbReference type="Pfam" id="PF01055"/>
    </source>
</evidence>
<dbReference type="FunFam" id="2.60.40.1180:FF:000023">
    <property type="entry name" value="neutral alpha-glucosidase AB isoform X2"/>
    <property type="match status" value="1"/>
</dbReference>
<evidence type="ECO:0000256" key="2">
    <source>
        <dbReference type="ARBA" id="ARBA00004555"/>
    </source>
</evidence>
<evidence type="ECO:0000256" key="1">
    <source>
        <dbReference type="ARBA" id="ARBA00004240"/>
    </source>
</evidence>
<organism evidence="23 24">
    <name type="scientific">Pomacea canaliculata</name>
    <name type="common">Golden apple snail</name>
    <dbReference type="NCBI Taxonomy" id="400727"/>
    <lineage>
        <taxon>Eukaryota</taxon>
        <taxon>Metazoa</taxon>
        <taxon>Spiralia</taxon>
        <taxon>Lophotrochozoa</taxon>
        <taxon>Mollusca</taxon>
        <taxon>Gastropoda</taxon>
        <taxon>Caenogastropoda</taxon>
        <taxon>Architaenioglossa</taxon>
        <taxon>Ampullarioidea</taxon>
        <taxon>Ampullariidae</taxon>
        <taxon>Pomacea</taxon>
    </lineage>
</organism>
<dbReference type="GO" id="GO:0030246">
    <property type="term" value="F:carbohydrate binding"/>
    <property type="evidence" value="ECO:0007669"/>
    <property type="project" value="InterPro"/>
</dbReference>
<comment type="subcellular location">
    <subcellularLocation>
        <location evidence="1">Endoplasmic reticulum</location>
    </subcellularLocation>
    <subcellularLocation>
        <location evidence="2">Golgi apparatus</location>
    </subcellularLocation>
</comment>
<evidence type="ECO:0000256" key="16">
    <source>
        <dbReference type="ARBA" id="ARBA00080367"/>
    </source>
</evidence>
<dbReference type="CDD" id="cd14752">
    <property type="entry name" value="GH31_N"/>
    <property type="match status" value="1"/>
</dbReference>
<keyword evidence="10 17" id="KW-0326">Glycosidase</keyword>
<keyword evidence="24" id="KW-1185">Reference proteome</keyword>
<reference evidence="23 24" key="1">
    <citation type="submission" date="2018-04" db="EMBL/GenBank/DDBJ databases">
        <title>The genome of golden apple snail Pomacea canaliculata provides insight into stress tolerance and invasive adaptation.</title>
        <authorList>
            <person name="Liu C."/>
            <person name="Liu B."/>
            <person name="Ren Y."/>
            <person name="Zhang Y."/>
            <person name="Wang H."/>
            <person name="Li S."/>
            <person name="Jiang F."/>
            <person name="Yin L."/>
            <person name="Zhang G."/>
            <person name="Qian W."/>
            <person name="Fan W."/>
        </authorList>
    </citation>
    <scope>NUCLEOTIDE SEQUENCE [LARGE SCALE GENOMIC DNA]</scope>
    <source>
        <strain evidence="23">SZHN2017</strain>
        <tissue evidence="23">Muscle</tissue>
    </source>
</reference>
<dbReference type="InterPro" id="IPR000322">
    <property type="entry name" value="Glyco_hydro_31_TIM"/>
</dbReference>
<dbReference type="InterPro" id="IPR025887">
    <property type="entry name" value="Glyco_hydro_31_N_dom"/>
</dbReference>
<protein>
    <recommendedName>
        <fullName evidence="15">Neutral alpha-glucosidase AB</fullName>
        <ecNumber evidence="14">3.2.1.207</ecNumber>
    </recommendedName>
    <alternativeName>
        <fullName evidence="16">Alpha-glucosidase 2</fullName>
    </alternativeName>
    <alternativeName>
        <fullName evidence="11">Glucosidase II subunit alpha</fullName>
    </alternativeName>
</protein>
<evidence type="ECO:0000256" key="12">
    <source>
        <dbReference type="ARBA" id="ARBA00050632"/>
    </source>
</evidence>
<dbReference type="GO" id="GO:0006491">
    <property type="term" value="P:N-glycan processing"/>
    <property type="evidence" value="ECO:0007669"/>
    <property type="project" value="TreeGrafter"/>
</dbReference>
<keyword evidence="8" id="KW-0333">Golgi apparatus</keyword>
<dbReference type="STRING" id="400727.A0A2T7NWB7"/>
<evidence type="ECO:0000313" key="24">
    <source>
        <dbReference type="Proteomes" id="UP000245119"/>
    </source>
</evidence>
<evidence type="ECO:0000256" key="19">
    <source>
        <dbReference type="SAM" id="SignalP"/>
    </source>
</evidence>
<dbReference type="Gene3D" id="2.60.40.1180">
    <property type="entry name" value="Golgi alpha-mannosidase II"/>
    <property type="match status" value="2"/>
</dbReference>
<dbReference type="GO" id="GO:0005975">
    <property type="term" value="P:carbohydrate metabolic process"/>
    <property type="evidence" value="ECO:0007669"/>
    <property type="project" value="InterPro"/>
</dbReference>